<sequence>MKALPASLHFADRDIETRFAFVYGRNSLSASKCLRLVQAALWAVSWPAYEHMFPKFSLAILAAMISLEVACWNFLSRNKKYHWHEKVKSYRFLLAAVGLTFVVVLRRKARFKTTVVPALSHSLFVVADQMRLQSAVNVYGVNVLVSNRIYQNVWGSTKCGLSWPIYRLETAAVPGGIAQSHRRLWDREPSSATSTCPKSLCQSLLSSMSGTETVNPSKPW</sequence>
<gene>
    <name evidence="2" type="ORF">WJX73_003671</name>
</gene>
<evidence type="ECO:0000313" key="3">
    <source>
        <dbReference type="Proteomes" id="UP001465755"/>
    </source>
</evidence>
<dbReference type="Proteomes" id="UP001465755">
    <property type="component" value="Unassembled WGS sequence"/>
</dbReference>
<dbReference type="EMBL" id="JALJOQ010000032">
    <property type="protein sequence ID" value="KAK9807257.1"/>
    <property type="molecule type" value="Genomic_DNA"/>
</dbReference>
<evidence type="ECO:0000256" key="1">
    <source>
        <dbReference type="SAM" id="Phobius"/>
    </source>
</evidence>
<organism evidence="2 3">
    <name type="scientific">Symbiochloris irregularis</name>
    <dbReference type="NCBI Taxonomy" id="706552"/>
    <lineage>
        <taxon>Eukaryota</taxon>
        <taxon>Viridiplantae</taxon>
        <taxon>Chlorophyta</taxon>
        <taxon>core chlorophytes</taxon>
        <taxon>Trebouxiophyceae</taxon>
        <taxon>Trebouxiales</taxon>
        <taxon>Trebouxiaceae</taxon>
        <taxon>Symbiochloris</taxon>
    </lineage>
</organism>
<keyword evidence="1" id="KW-1133">Transmembrane helix</keyword>
<keyword evidence="1" id="KW-0812">Transmembrane</keyword>
<accession>A0AAW1PEP7</accession>
<dbReference type="AlphaFoldDB" id="A0AAW1PEP7"/>
<keyword evidence="3" id="KW-1185">Reference proteome</keyword>
<name>A0AAW1PEP7_9CHLO</name>
<protein>
    <submittedName>
        <fullName evidence="2">Uncharacterized protein</fullName>
    </submittedName>
</protein>
<feature type="transmembrane region" description="Helical" evidence="1">
    <location>
        <begin position="56"/>
        <end position="75"/>
    </location>
</feature>
<evidence type="ECO:0000313" key="2">
    <source>
        <dbReference type="EMBL" id="KAK9807257.1"/>
    </source>
</evidence>
<comment type="caution">
    <text evidence="2">The sequence shown here is derived from an EMBL/GenBank/DDBJ whole genome shotgun (WGS) entry which is preliminary data.</text>
</comment>
<proteinExistence type="predicted"/>
<feature type="transmembrane region" description="Helical" evidence="1">
    <location>
        <begin position="87"/>
        <end position="105"/>
    </location>
</feature>
<keyword evidence="1" id="KW-0472">Membrane</keyword>
<reference evidence="2 3" key="1">
    <citation type="journal article" date="2024" name="Nat. Commun.">
        <title>Phylogenomics reveals the evolutionary origins of lichenization in chlorophyte algae.</title>
        <authorList>
            <person name="Puginier C."/>
            <person name="Libourel C."/>
            <person name="Otte J."/>
            <person name="Skaloud P."/>
            <person name="Haon M."/>
            <person name="Grisel S."/>
            <person name="Petersen M."/>
            <person name="Berrin J.G."/>
            <person name="Delaux P.M."/>
            <person name="Dal Grande F."/>
            <person name="Keller J."/>
        </authorList>
    </citation>
    <scope>NUCLEOTIDE SEQUENCE [LARGE SCALE GENOMIC DNA]</scope>
    <source>
        <strain evidence="2 3">SAG 2036</strain>
    </source>
</reference>